<feature type="compositionally biased region" description="Low complexity" evidence="10">
    <location>
        <begin position="1611"/>
        <end position="1634"/>
    </location>
</feature>
<dbReference type="PROSITE" id="PS50118">
    <property type="entry name" value="HMG_BOX_2"/>
    <property type="match status" value="1"/>
</dbReference>
<protein>
    <submittedName>
        <fullName evidence="14">PBRM1</fullName>
    </submittedName>
</protein>
<evidence type="ECO:0000256" key="8">
    <source>
        <dbReference type="PROSITE-ProRule" id="PRU00035"/>
    </source>
</evidence>
<dbReference type="FunFam" id="1.20.920.10:FF:000009">
    <property type="entry name" value="Protein polybromo-1 isoform 1"/>
    <property type="match status" value="1"/>
</dbReference>
<evidence type="ECO:0000256" key="5">
    <source>
        <dbReference type="ARBA" id="ARBA00023117"/>
    </source>
</evidence>
<dbReference type="GO" id="GO:0006338">
    <property type="term" value="P:chromatin remodeling"/>
    <property type="evidence" value="ECO:0007669"/>
    <property type="project" value="InterPro"/>
</dbReference>
<feature type="domain" description="Bromo" evidence="11">
    <location>
        <begin position="264"/>
        <end position="334"/>
    </location>
</feature>
<dbReference type="SUPFAM" id="SSF47370">
    <property type="entry name" value="Bromodomain"/>
    <property type="match status" value="6"/>
</dbReference>
<keyword evidence="15" id="KW-1185">Reference proteome</keyword>
<evidence type="ECO:0000259" key="12">
    <source>
        <dbReference type="PROSITE" id="PS50118"/>
    </source>
</evidence>
<dbReference type="Proteomes" id="UP000597762">
    <property type="component" value="Unassembled WGS sequence"/>
</dbReference>
<keyword evidence="2" id="KW-0677">Repeat</keyword>
<dbReference type="GO" id="GO:0003677">
    <property type="term" value="F:DNA binding"/>
    <property type="evidence" value="ECO:0007669"/>
    <property type="project" value="UniProtKB-UniRule"/>
</dbReference>
<feature type="region of interest" description="Disordered" evidence="10">
    <location>
        <begin position="581"/>
        <end position="603"/>
    </location>
</feature>
<feature type="domain" description="Bromo" evidence="11">
    <location>
        <begin position="52"/>
        <end position="122"/>
    </location>
</feature>
<sequence>MRLVFLLRTHFFTHQLTNKNYHANKKKKKAPYDPIEICQELYETIRNYKTEDGRLLCEAFIRAPKRRTAADYYDVVSTPIDLLKIQQKLKTDEYEELEQFAADIELMVNNTKAYYRKNSQEYKDACDLWEIFQTTRNELLSEAFGDPSPAPSLPPVTAVSGTTTMTTTTSSCTMVAAAAAASVTVAATAASVTTVATTTTPTTPVPERRRSARKNPNDGGQIQEEEEEEMKVEPPETPTHTGPLSSEDVMEINQLYTAIISAKDGERDISEVFQRLPPRSYPKYYEIIKDPIDLKLIGQRIQDGYYSNVAALEKDLLLMIKNAKTFNEPRSQVYRDAVTLRKIIASRKHDSDARKAVKSSARIRELQNIQKTCVKEQSEDESDLGGWQSQVNQCEEESYGSQKDRSFWSLYFSVKNYKNAMGQNLAEPFYKLPSQRQYPDYYEEIKMPMALFNVRKKIKKQKYETLDELAADLNLIFDNAKHYNTDESSLYKDACRLQKIMMDKKKELEKFEVKPTCCSLCQTNTQATCCPATNCRSATLRPHQSTVAGLHSCRDVAASSAMTNSCCAGEHLQAVKMDRDAWEDDQTPRSLKSRKSLPSSTELEKKKLLRRSNVAGENVLTKRLWMLYKSVFDFCDSNGRYLREIFMTLPLKRDYPDYYRVIMEPIDMTTIENKIKCEKYVSELKLISDFELMFSNARHYNEEDSQVYLDADTLERVLKNKWKSMMSHPETAKKPPSKSKSRSKCVSPLCMKLQDLFDTIKDHADSRGRMLSAPFLKLPLKSEYPDYYEVIKRPIDMQRIQQRVASNQYESIDDMVADFVQMFDNACKYNEPDSLIYKDALTLQRVCLEKKLELSLDGVNEVPDVQAIVQELMTNLFISVYNYQDEEGRCYSDSFAELPERNPEEELEAGVDKEKPLTFDQIKRNLNKGCYARVDRFQEDMFKVFERARQLSRIDSQLYEDAVEMQLFFIKIRDELCKNGEILLTPALSYTEKHLQSALEAEKREKLPKEQQDDEKKKAQDTDEKMSSVVEAGTERSMKYRDQVYNIGDFVYVEPREKGLEAHVMCIEKLFHDNTGSPALHGNWFYRPNETFHLATRKFLEKEVFKSDFSTTIPLSQVMGPKCYVMFVKDYFKMKPEGFADKDVYVCESRYNARHKAFKKIKVWQVPPNDTVKLTPRDQVLSPVRVASVFADKTKENEKEDLDDGVYRLLDKTRENVEVEVSSQEYAGNKYYEQYNSASGCFKLGDCVYIKSTEEKPFIARIDKIWLTAEGNTFFYGPLFVRPSDVEHSPTRMFYCREVFYSCKETSFPAMTVIGRCAVLHIKDYCSYRITEVPEDDVYICESKYLENERSIRKLAKGLKKYSLSPKVTDDELYFFKKHIVPQKEPSPLLPEAVDMEDIEDEEKMDYPLVTTPNKNLNVSYEETPLPEKSGKKDGTTGSRKTNPKSANNIRRQPSGYIVFAGEIRKQIQQENPDCSFGDISRIVGTKWRNLSKEEKERFEEKAKKIAEEQAAKQEAAEKAFNDSLNNPQSPWSDYSRSMSPAAGPPGTNGQPLPGNFQNQFGFQAYPGVPHHPGLAGSGTMQQRGVPSMSLAPGLSNNVSGMSGVPPSGVQQQQQQPPQPPQTQQVQQQQQQQQRSPYMSPYHQHPPPPHHHQHHHHPGMRYPGTQPPPPPLPGMSSQNRMSPITHRGMVPAPGMSPSPYPALVPQHPNSSMMNAPSMSMQAVRINIMHQQQPIMGVANAVLPMMMSRSPQTNNPSELMMPEQGAQHMAPPPQPRPPSPMFVSVPPRTQRLLHSEAYIRYIEGLSTSSKNVSDWNKSLIATPESTTAPNEKLLAEPFRLKHYNQLMLPSVVYLHHLQLLIVQPNPTCI</sequence>
<dbReference type="Pfam" id="PF00439">
    <property type="entry name" value="Bromodomain"/>
    <property type="match status" value="6"/>
</dbReference>
<feature type="domain" description="Bromo" evidence="11">
    <location>
        <begin position="638"/>
        <end position="708"/>
    </location>
</feature>
<evidence type="ECO:0000259" key="13">
    <source>
        <dbReference type="PROSITE" id="PS51038"/>
    </source>
</evidence>
<dbReference type="FunFam" id="2.30.30.490:FF:000002">
    <property type="entry name" value="protein polybromo-1 isoform X3"/>
    <property type="match status" value="1"/>
</dbReference>
<feature type="domain" description="HMG box" evidence="12">
    <location>
        <begin position="1450"/>
        <end position="1518"/>
    </location>
</feature>
<dbReference type="PROSITE" id="PS51038">
    <property type="entry name" value="BAH"/>
    <property type="match status" value="2"/>
</dbReference>
<dbReference type="SUPFAM" id="SSF47095">
    <property type="entry name" value="HMG-box"/>
    <property type="match status" value="1"/>
</dbReference>
<dbReference type="Gene3D" id="1.20.920.10">
    <property type="entry name" value="Bromodomain-like"/>
    <property type="match status" value="6"/>
</dbReference>
<dbReference type="PANTHER" id="PTHR16062:SF19">
    <property type="entry name" value="PROTEIN POLYBROMO-1"/>
    <property type="match status" value="1"/>
</dbReference>
<dbReference type="GO" id="GO:0006368">
    <property type="term" value="P:transcription elongation by RNA polymerase II"/>
    <property type="evidence" value="ECO:0007669"/>
    <property type="project" value="TreeGrafter"/>
</dbReference>
<dbReference type="Pfam" id="PF00505">
    <property type="entry name" value="HMG_box"/>
    <property type="match status" value="1"/>
</dbReference>
<evidence type="ECO:0000313" key="14">
    <source>
        <dbReference type="EMBL" id="CAE1320784.1"/>
    </source>
</evidence>
<dbReference type="SMART" id="SM00297">
    <property type="entry name" value="BROMO"/>
    <property type="match status" value="6"/>
</dbReference>
<dbReference type="CDD" id="cd05526">
    <property type="entry name" value="Bromo_polybromo_VI"/>
    <property type="match status" value="1"/>
</dbReference>
<dbReference type="GO" id="GO:0003682">
    <property type="term" value="F:chromatin binding"/>
    <property type="evidence" value="ECO:0007669"/>
    <property type="project" value="InterPro"/>
</dbReference>
<comment type="caution">
    <text evidence="14">The sequence shown here is derived from an EMBL/GenBank/DDBJ whole genome shotgun (WGS) entry which is preliminary data.</text>
</comment>
<feature type="compositionally biased region" description="Polar residues" evidence="10">
    <location>
        <begin position="1411"/>
        <end position="1421"/>
    </location>
</feature>
<dbReference type="InterPro" id="IPR001025">
    <property type="entry name" value="BAH_dom"/>
</dbReference>
<feature type="domain" description="Bromo" evidence="11">
    <location>
        <begin position="767"/>
        <end position="837"/>
    </location>
</feature>
<dbReference type="PANTHER" id="PTHR16062">
    <property type="entry name" value="SWI/SNF-RELATED"/>
    <property type="match status" value="1"/>
</dbReference>
<evidence type="ECO:0000256" key="9">
    <source>
        <dbReference type="PROSITE-ProRule" id="PRU00267"/>
    </source>
</evidence>
<dbReference type="PROSITE" id="PS00633">
    <property type="entry name" value="BROMODOMAIN_1"/>
    <property type="match status" value="1"/>
</dbReference>
<gene>
    <name evidence="14" type="ORF">SPHA_71007</name>
</gene>
<dbReference type="PRINTS" id="PR00503">
    <property type="entry name" value="BROMODOMAIN"/>
</dbReference>
<evidence type="ECO:0000256" key="7">
    <source>
        <dbReference type="ARBA" id="ARBA00023242"/>
    </source>
</evidence>
<dbReference type="SMART" id="SM00439">
    <property type="entry name" value="BAH"/>
    <property type="match status" value="2"/>
</dbReference>
<dbReference type="CDD" id="cd05515">
    <property type="entry name" value="Bromo_polybromo_V"/>
    <property type="match status" value="1"/>
</dbReference>
<dbReference type="Gene3D" id="1.10.30.10">
    <property type="entry name" value="High mobility group box domain"/>
    <property type="match status" value="1"/>
</dbReference>
<evidence type="ECO:0000256" key="1">
    <source>
        <dbReference type="ARBA" id="ARBA00004123"/>
    </source>
</evidence>
<evidence type="ECO:0000256" key="3">
    <source>
        <dbReference type="ARBA" id="ARBA00022853"/>
    </source>
</evidence>
<feature type="DNA-binding region" description="HMG box" evidence="9">
    <location>
        <begin position="1450"/>
        <end position="1518"/>
    </location>
</feature>
<feature type="compositionally biased region" description="Basic and acidic residues" evidence="10">
    <location>
        <begin position="1502"/>
        <end position="1521"/>
    </location>
</feature>
<evidence type="ECO:0000259" key="11">
    <source>
        <dbReference type="PROSITE" id="PS50014"/>
    </source>
</evidence>
<dbReference type="CDD" id="cd04717">
    <property type="entry name" value="BAH_polybromo"/>
    <property type="match status" value="2"/>
</dbReference>
<keyword evidence="4" id="KW-0805">Transcription regulation</keyword>
<feature type="region of interest" description="Disordered" evidence="10">
    <location>
        <begin position="1502"/>
        <end position="1697"/>
    </location>
</feature>
<proteinExistence type="predicted"/>
<dbReference type="Pfam" id="PF01426">
    <property type="entry name" value="BAH"/>
    <property type="match status" value="2"/>
</dbReference>
<feature type="compositionally biased region" description="Polar residues" evidence="10">
    <location>
        <begin position="1436"/>
        <end position="1452"/>
    </location>
</feature>
<feature type="domain" description="BAH" evidence="13">
    <location>
        <begin position="1043"/>
        <end position="1162"/>
    </location>
</feature>
<dbReference type="Gene3D" id="2.30.30.490">
    <property type="match status" value="2"/>
</dbReference>
<feature type="compositionally biased region" description="Basic residues" evidence="10">
    <location>
        <begin position="1648"/>
        <end position="1659"/>
    </location>
</feature>
<dbReference type="InterPro" id="IPR036427">
    <property type="entry name" value="Bromodomain-like_sf"/>
</dbReference>
<dbReference type="InterPro" id="IPR009071">
    <property type="entry name" value="HMG_box_dom"/>
</dbReference>
<dbReference type="GO" id="GO:0016586">
    <property type="term" value="C:RSC-type complex"/>
    <property type="evidence" value="ECO:0007669"/>
    <property type="project" value="InterPro"/>
</dbReference>
<dbReference type="FunFam" id="1.20.920.10:FF:000013">
    <property type="entry name" value="Protein polybromo-1 isoform 1"/>
    <property type="match status" value="1"/>
</dbReference>
<feature type="domain" description="BAH" evidence="13">
    <location>
        <begin position="1240"/>
        <end position="1356"/>
    </location>
</feature>
<accession>A0A812EDB1</accession>
<dbReference type="FunFam" id="1.20.920.10:FF:000006">
    <property type="entry name" value="protein polybromo-1 isoform X1"/>
    <property type="match status" value="1"/>
</dbReference>
<organism evidence="14 15">
    <name type="scientific">Acanthosepion pharaonis</name>
    <name type="common">Pharaoh cuttlefish</name>
    <name type="synonym">Sepia pharaonis</name>
    <dbReference type="NCBI Taxonomy" id="158019"/>
    <lineage>
        <taxon>Eukaryota</taxon>
        <taxon>Metazoa</taxon>
        <taxon>Spiralia</taxon>
        <taxon>Lophotrochozoa</taxon>
        <taxon>Mollusca</taxon>
        <taxon>Cephalopoda</taxon>
        <taxon>Coleoidea</taxon>
        <taxon>Decapodiformes</taxon>
        <taxon>Sepiida</taxon>
        <taxon>Sepiina</taxon>
        <taxon>Sepiidae</taxon>
        <taxon>Acanthosepion</taxon>
    </lineage>
</organism>
<name>A0A812EDB1_ACAPH</name>
<keyword evidence="7 9" id="KW-0539">Nucleus</keyword>
<feature type="compositionally biased region" description="Polar residues" evidence="10">
    <location>
        <begin position="1523"/>
        <end position="1539"/>
    </location>
</feature>
<feature type="region of interest" description="Disordered" evidence="10">
    <location>
        <begin position="1410"/>
        <end position="1454"/>
    </location>
</feature>
<keyword evidence="9" id="KW-0238">DNA-binding</keyword>
<keyword evidence="5 8" id="KW-0103">Bromodomain</keyword>
<feature type="domain" description="Bromo" evidence="11">
    <location>
        <begin position="421"/>
        <end position="491"/>
    </location>
</feature>
<evidence type="ECO:0000313" key="15">
    <source>
        <dbReference type="Proteomes" id="UP000597762"/>
    </source>
</evidence>
<dbReference type="EMBL" id="CAHIKZ030005201">
    <property type="protein sequence ID" value="CAE1320784.1"/>
    <property type="molecule type" value="Genomic_DNA"/>
</dbReference>
<feature type="region of interest" description="Disordered" evidence="10">
    <location>
        <begin position="999"/>
        <end position="1031"/>
    </location>
</feature>
<evidence type="ECO:0000256" key="4">
    <source>
        <dbReference type="ARBA" id="ARBA00023015"/>
    </source>
</evidence>
<feature type="compositionally biased region" description="Basic and acidic residues" evidence="10">
    <location>
        <begin position="999"/>
        <end position="1026"/>
    </location>
</feature>
<dbReference type="CDD" id="cd05524">
    <property type="entry name" value="Bromo_polybromo_I"/>
    <property type="match status" value="1"/>
</dbReference>
<dbReference type="OrthoDB" id="10009055at2759"/>
<dbReference type="InterPro" id="IPR036910">
    <property type="entry name" value="HMG_box_dom_sf"/>
</dbReference>
<keyword evidence="6" id="KW-0804">Transcription</keyword>
<evidence type="ECO:0000256" key="6">
    <source>
        <dbReference type="ARBA" id="ARBA00023163"/>
    </source>
</evidence>
<reference evidence="14" key="1">
    <citation type="submission" date="2021-01" db="EMBL/GenBank/DDBJ databases">
        <authorList>
            <person name="Li R."/>
            <person name="Bekaert M."/>
        </authorList>
    </citation>
    <scope>NUCLEOTIDE SEQUENCE</scope>
    <source>
        <strain evidence="14">Farmed</strain>
    </source>
</reference>
<dbReference type="SMART" id="SM00398">
    <property type="entry name" value="HMG"/>
    <property type="match status" value="1"/>
</dbReference>
<comment type="subcellular location">
    <subcellularLocation>
        <location evidence="1">Nucleus</location>
    </subcellularLocation>
</comment>
<dbReference type="PROSITE" id="PS50014">
    <property type="entry name" value="BROMODOMAIN_2"/>
    <property type="match status" value="5"/>
</dbReference>
<dbReference type="InterPro" id="IPR037968">
    <property type="entry name" value="PBRM1_BD5"/>
</dbReference>
<evidence type="ECO:0000256" key="10">
    <source>
        <dbReference type="SAM" id="MobiDB-lite"/>
    </source>
</evidence>
<feature type="compositionally biased region" description="Polar residues" evidence="10">
    <location>
        <begin position="1548"/>
        <end position="1562"/>
    </location>
</feature>
<dbReference type="InterPro" id="IPR037382">
    <property type="entry name" value="Rsc/polybromo"/>
</dbReference>
<dbReference type="InterPro" id="IPR001487">
    <property type="entry name" value="Bromodomain"/>
</dbReference>
<keyword evidence="3" id="KW-0156">Chromatin regulator</keyword>
<dbReference type="InterPro" id="IPR018359">
    <property type="entry name" value="Bromodomain_CS"/>
</dbReference>
<feature type="region of interest" description="Disordered" evidence="10">
    <location>
        <begin position="196"/>
        <end position="245"/>
    </location>
</feature>
<dbReference type="InterPro" id="IPR043151">
    <property type="entry name" value="BAH_sf"/>
</dbReference>
<evidence type="ECO:0000256" key="2">
    <source>
        <dbReference type="ARBA" id="ARBA00022737"/>
    </source>
</evidence>